<dbReference type="AlphaFoldDB" id="A0A7W7TXZ8"/>
<organism evidence="1 2">
    <name type="scientific">Streptomyces nymphaeiformis</name>
    <dbReference type="NCBI Taxonomy" id="2663842"/>
    <lineage>
        <taxon>Bacteria</taxon>
        <taxon>Bacillati</taxon>
        <taxon>Actinomycetota</taxon>
        <taxon>Actinomycetes</taxon>
        <taxon>Kitasatosporales</taxon>
        <taxon>Streptomycetaceae</taxon>
        <taxon>Streptomyces</taxon>
    </lineage>
</organism>
<keyword evidence="2" id="KW-1185">Reference proteome</keyword>
<evidence type="ECO:0000313" key="1">
    <source>
        <dbReference type="EMBL" id="MBB4981101.1"/>
    </source>
</evidence>
<dbReference type="EMBL" id="JACHJY010000002">
    <property type="protein sequence ID" value="MBB4981101.1"/>
    <property type="molecule type" value="Genomic_DNA"/>
</dbReference>
<dbReference type="RefSeq" id="WP_116156872.1">
    <property type="nucleotide sequence ID" value="NZ_JACHJY010000002.1"/>
</dbReference>
<accession>A0A7W7TXZ8</accession>
<name>A0A7W7TXZ8_9ACTN</name>
<gene>
    <name evidence="1" type="ORF">GGE06_002009</name>
</gene>
<comment type="caution">
    <text evidence="1">The sequence shown here is derived from an EMBL/GenBank/DDBJ whole genome shotgun (WGS) entry which is preliminary data.</text>
</comment>
<protein>
    <submittedName>
        <fullName evidence="1">Uncharacterized protein</fullName>
    </submittedName>
</protein>
<dbReference type="Proteomes" id="UP000582643">
    <property type="component" value="Unassembled WGS sequence"/>
</dbReference>
<reference evidence="1 2" key="1">
    <citation type="submission" date="2020-08" db="EMBL/GenBank/DDBJ databases">
        <title>Genomic Encyclopedia of Type Strains, Phase III (KMG-III): the genomes of soil and plant-associated and newly described type strains.</title>
        <authorList>
            <person name="Whitman W."/>
        </authorList>
    </citation>
    <scope>NUCLEOTIDE SEQUENCE [LARGE SCALE GENOMIC DNA]</scope>
    <source>
        <strain evidence="1 2">SFB5A</strain>
    </source>
</reference>
<sequence length="156" mass="17258">MWSFFYIMTAQVRFQFRRSGFRRSGDTMDDRHDARTGGTGDDIAYVCTQLDRMREDLQAYGPQGAEPLERVVAAVRAGQDPTAPLDALHEALLFAGDATGVRGQGRGLFPIGVGAQRPDGWLLLCPTGQCARYAWPDAQEPSGCRITGQPLRRERL</sequence>
<proteinExistence type="predicted"/>
<evidence type="ECO:0000313" key="2">
    <source>
        <dbReference type="Proteomes" id="UP000582643"/>
    </source>
</evidence>